<accession>A0ABU1CH02</accession>
<keyword evidence="1" id="KW-0059">Arsenical resistance</keyword>
<evidence type="ECO:0000313" key="4">
    <source>
        <dbReference type="Proteomes" id="UP001233535"/>
    </source>
</evidence>
<dbReference type="CDD" id="cd16345">
    <property type="entry name" value="LMWP_ArsC"/>
    <property type="match status" value="1"/>
</dbReference>
<dbReference type="GO" id="GO:0030612">
    <property type="term" value="F:arsenate reductase (thioredoxin) activity"/>
    <property type="evidence" value="ECO:0007669"/>
    <property type="project" value="UniProtKB-EC"/>
</dbReference>
<dbReference type="Pfam" id="PF01451">
    <property type="entry name" value="LMWPc"/>
    <property type="match status" value="1"/>
</dbReference>
<proteinExistence type="predicted"/>
<keyword evidence="3" id="KW-0560">Oxidoreductase</keyword>
<evidence type="ECO:0000313" key="3">
    <source>
        <dbReference type="EMBL" id="MDR0184237.1"/>
    </source>
</evidence>
<dbReference type="EC" id="1.20.4.4" evidence="3"/>
<comment type="caution">
    <text evidence="3">The sequence shown here is derived from an EMBL/GenBank/DDBJ whole genome shotgun (WGS) entry which is preliminary data.</text>
</comment>
<dbReference type="Gene3D" id="3.40.50.2300">
    <property type="match status" value="1"/>
</dbReference>
<organism evidence="3 4">
    <name type="scientific">Lysobacter arvi</name>
    <dbReference type="NCBI Taxonomy" id="3038776"/>
    <lineage>
        <taxon>Bacteria</taxon>
        <taxon>Pseudomonadati</taxon>
        <taxon>Pseudomonadota</taxon>
        <taxon>Gammaproteobacteria</taxon>
        <taxon>Lysobacterales</taxon>
        <taxon>Lysobacteraceae</taxon>
        <taxon>Lysobacter</taxon>
    </lineage>
</organism>
<gene>
    <name evidence="3" type="ORF">P8609_14830</name>
</gene>
<feature type="domain" description="Phosphotyrosine protein phosphatase I" evidence="2">
    <location>
        <begin position="5"/>
        <end position="143"/>
    </location>
</feature>
<protein>
    <submittedName>
        <fullName evidence="3">Arsenate reductase ArsC</fullName>
        <ecNumber evidence="3">1.20.4.4</ecNumber>
    </submittedName>
</protein>
<evidence type="ECO:0000256" key="1">
    <source>
        <dbReference type="ARBA" id="ARBA00022849"/>
    </source>
</evidence>
<dbReference type="InterPro" id="IPR023485">
    <property type="entry name" value="Ptyr_pPase"/>
</dbReference>
<name>A0ABU1CH02_9GAMM</name>
<dbReference type="Proteomes" id="UP001233535">
    <property type="component" value="Unassembled WGS sequence"/>
</dbReference>
<dbReference type="PANTHER" id="PTHR43428">
    <property type="entry name" value="ARSENATE REDUCTASE"/>
    <property type="match status" value="1"/>
</dbReference>
<dbReference type="EMBL" id="JARUHG010000005">
    <property type="protein sequence ID" value="MDR0184237.1"/>
    <property type="molecule type" value="Genomic_DNA"/>
</dbReference>
<dbReference type="InterPro" id="IPR036196">
    <property type="entry name" value="Ptyr_pPase_sf"/>
</dbReference>
<dbReference type="PANTHER" id="PTHR43428:SF1">
    <property type="entry name" value="ARSENATE REDUCTASE"/>
    <property type="match status" value="1"/>
</dbReference>
<sequence>MKDRYNVLFVCTGNSARSQMAEALANSMGKGRVRAFSAGSHPAGRVHPMALQVMTDAGLEVSVLHSKRLADYAQPGAPEMDLVITVCDRAAGESCPVWPGQPITAHWSIPDPAAVTGTPEQVRKAFSNAFLLLQQRISLLLSLRMEGLDRLAAATRLRQISETPTTA</sequence>
<evidence type="ECO:0000259" key="2">
    <source>
        <dbReference type="SMART" id="SM00226"/>
    </source>
</evidence>
<keyword evidence="4" id="KW-1185">Reference proteome</keyword>
<dbReference type="SMART" id="SM00226">
    <property type="entry name" value="LMWPc"/>
    <property type="match status" value="1"/>
</dbReference>
<dbReference type="RefSeq" id="WP_309263364.1">
    <property type="nucleotide sequence ID" value="NZ_JARUHG010000005.1"/>
</dbReference>
<reference evidence="3 4" key="1">
    <citation type="submission" date="2023-04" db="EMBL/GenBank/DDBJ databases">
        <title>Lysobacter sp. strain UC isolated from soil sample.</title>
        <authorList>
            <person name="Choksket S."/>
            <person name="Harshvardhan F."/>
            <person name="Rana R."/>
            <person name="Patil P.B."/>
            <person name="Korpole S."/>
        </authorList>
    </citation>
    <scope>NUCLEOTIDE SEQUENCE [LARGE SCALE GENOMIC DNA]</scope>
    <source>
        <strain evidence="3 4">UC</strain>
    </source>
</reference>
<dbReference type="SUPFAM" id="SSF52788">
    <property type="entry name" value="Phosphotyrosine protein phosphatases I"/>
    <property type="match status" value="1"/>
</dbReference>